<evidence type="ECO:0000313" key="3">
    <source>
        <dbReference type="Proteomes" id="UP000469949"/>
    </source>
</evidence>
<dbReference type="Proteomes" id="UP000469949">
    <property type="component" value="Unassembled WGS sequence"/>
</dbReference>
<comment type="caution">
    <text evidence="2">The sequence shown here is derived from an EMBL/GenBank/DDBJ whole genome shotgun (WGS) entry which is preliminary data.</text>
</comment>
<feature type="compositionally biased region" description="Basic and acidic residues" evidence="1">
    <location>
        <begin position="53"/>
        <end position="65"/>
    </location>
</feature>
<feature type="compositionally biased region" description="Basic and acidic residues" evidence="1">
    <location>
        <begin position="1"/>
        <end position="10"/>
    </location>
</feature>
<evidence type="ECO:0000256" key="1">
    <source>
        <dbReference type="SAM" id="MobiDB-lite"/>
    </source>
</evidence>
<protein>
    <submittedName>
        <fullName evidence="2">Uncharacterized protein</fullName>
    </submittedName>
</protein>
<feature type="compositionally biased region" description="Basic and acidic residues" evidence="1">
    <location>
        <begin position="30"/>
        <end position="39"/>
    </location>
</feature>
<sequence length="71" mass="7053">MAGEGEDRAEGFAGESVAGRPGAPSLSSPDHAEAGDRSPSHRSLTGGASPRPDPGREGTGKREASDPPSKG</sequence>
<proteinExistence type="predicted"/>
<name>A0A833N496_9HYPH</name>
<feature type="region of interest" description="Disordered" evidence="1">
    <location>
        <begin position="1"/>
        <end position="71"/>
    </location>
</feature>
<reference evidence="2 3" key="1">
    <citation type="submission" date="2019-10" db="EMBL/GenBank/DDBJ databases">
        <title>Draft Genome Sequence of the Caffeine Degrading Methylotroph Methylorubrum populi PINKEL.</title>
        <authorList>
            <person name="Dawson S.C."/>
            <person name="Zhang X."/>
            <person name="Wright M.E."/>
            <person name="Sharma G."/>
            <person name="Langner J.T."/>
            <person name="Ditty J.L."/>
            <person name="Subuyuj G.A."/>
        </authorList>
    </citation>
    <scope>NUCLEOTIDE SEQUENCE [LARGE SCALE GENOMIC DNA]</scope>
    <source>
        <strain evidence="2 3">Pinkel</strain>
    </source>
</reference>
<accession>A0A833N496</accession>
<gene>
    <name evidence="2" type="ORF">F8B43_0992</name>
</gene>
<dbReference type="EMBL" id="WEKV01000006">
    <property type="protein sequence ID" value="KAB7786638.1"/>
    <property type="molecule type" value="Genomic_DNA"/>
</dbReference>
<organism evidence="2 3">
    <name type="scientific">Methylorubrum populi</name>
    <dbReference type="NCBI Taxonomy" id="223967"/>
    <lineage>
        <taxon>Bacteria</taxon>
        <taxon>Pseudomonadati</taxon>
        <taxon>Pseudomonadota</taxon>
        <taxon>Alphaproteobacteria</taxon>
        <taxon>Hyphomicrobiales</taxon>
        <taxon>Methylobacteriaceae</taxon>
        <taxon>Methylorubrum</taxon>
    </lineage>
</organism>
<dbReference type="AlphaFoldDB" id="A0A833N496"/>
<dbReference type="RefSeq" id="WP_152276188.1">
    <property type="nucleotide sequence ID" value="NZ_CP136837.1"/>
</dbReference>
<evidence type="ECO:0000313" key="2">
    <source>
        <dbReference type="EMBL" id="KAB7786638.1"/>
    </source>
</evidence>